<proteinExistence type="predicted"/>
<keyword evidence="1" id="KW-0472">Membrane</keyword>
<dbReference type="AlphaFoldDB" id="A0A6I0F6A2"/>
<dbReference type="Gene3D" id="2.40.420.20">
    <property type="match status" value="1"/>
</dbReference>
<dbReference type="OrthoDB" id="1722186at2"/>
<keyword evidence="4" id="KW-1185">Reference proteome</keyword>
<organism evidence="3 4">
    <name type="scientific">Heliorestis acidaminivorans</name>
    <dbReference type="NCBI Taxonomy" id="553427"/>
    <lineage>
        <taxon>Bacteria</taxon>
        <taxon>Bacillati</taxon>
        <taxon>Bacillota</taxon>
        <taxon>Clostridia</taxon>
        <taxon>Eubacteriales</taxon>
        <taxon>Heliobacteriaceae</taxon>
        <taxon>Heliorestis</taxon>
    </lineage>
</organism>
<protein>
    <recommendedName>
        <fullName evidence="2">RND related barrel-sandwich hybrid domain-containing protein</fullName>
    </recommendedName>
</protein>
<sequence length="329" mass="36539">MSRLTMVPLGKEAMSRRRRSALLKVAILVLLIITIALFFWFLKGKVTSLIVKAVVETEPASMGQIADTRHLPGWIIRDETIVYTPITGRLESLIGDGERVRLGAPVARVKTVNPSGEVMGTVQDFMAPRSGLVVYNTDGLEDIMTPRVLEEIDVEQLSNLTVRKEIIEVEQLVYQGQALFKVINNLDKAHFLAHYNIQDLGRALVPGARLTLALSPEGPTMSARVINVRGGEDAWVVLQISNPPTEVIKERQMTLLVVDRTYRGFILPEKAIVQKEGQDGLLLSIRKKAQWRPVEVLAIVGDQVVVEGIREGDLVVLNPQFVVEGQEIK</sequence>
<accession>A0A6I0F6A2</accession>
<evidence type="ECO:0000313" key="3">
    <source>
        <dbReference type="EMBL" id="KAB2954502.1"/>
    </source>
</evidence>
<evidence type="ECO:0000259" key="2">
    <source>
        <dbReference type="Pfam" id="PF26018"/>
    </source>
</evidence>
<dbReference type="Proteomes" id="UP000468766">
    <property type="component" value="Unassembled WGS sequence"/>
</dbReference>
<dbReference type="Pfam" id="PF26018">
    <property type="entry name" value="BSH_RND_rel"/>
    <property type="match status" value="1"/>
</dbReference>
<dbReference type="InterPro" id="IPR058709">
    <property type="entry name" value="BSH_RND-rel"/>
</dbReference>
<feature type="transmembrane region" description="Helical" evidence="1">
    <location>
        <begin position="21"/>
        <end position="42"/>
    </location>
</feature>
<feature type="domain" description="RND related barrel-sandwich hybrid" evidence="2">
    <location>
        <begin position="79"/>
        <end position="184"/>
    </location>
</feature>
<keyword evidence="1" id="KW-1133">Transmembrane helix</keyword>
<keyword evidence="1" id="KW-0812">Transmembrane</keyword>
<evidence type="ECO:0000313" key="4">
    <source>
        <dbReference type="Proteomes" id="UP000468766"/>
    </source>
</evidence>
<reference evidence="3 4" key="1">
    <citation type="submission" date="2019-10" db="EMBL/GenBank/DDBJ databases">
        <title>Whole-genome sequence of the extremophile Heliorestis acidaminivorans DSM 24790.</title>
        <authorList>
            <person name="Kyndt J.A."/>
            <person name="Meyer T.E."/>
        </authorList>
    </citation>
    <scope>NUCLEOTIDE SEQUENCE [LARGE SCALE GENOMIC DNA]</scope>
    <source>
        <strain evidence="3 4">DSM 24790</strain>
    </source>
</reference>
<evidence type="ECO:0000256" key="1">
    <source>
        <dbReference type="SAM" id="Phobius"/>
    </source>
</evidence>
<name>A0A6I0F6A2_9FIRM</name>
<gene>
    <name evidence="3" type="ORF">F9B85_02145</name>
</gene>
<dbReference type="EMBL" id="WBXO01000001">
    <property type="protein sequence ID" value="KAB2954502.1"/>
    <property type="molecule type" value="Genomic_DNA"/>
</dbReference>
<dbReference type="RefSeq" id="WP_151618008.1">
    <property type="nucleotide sequence ID" value="NZ_WBXO01000001.1"/>
</dbReference>
<comment type="caution">
    <text evidence="3">The sequence shown here is derived from an EMBL/GenBank/DDBJ whole genome shotgun (WGS) entry which is preliminary data.</text>
</comment>